<comment type="caution">
    <text evidence="1">The sequence shown here is derived from an EMBL/GenBank/DDBJ whole genome shotgun (WGS) entry which is preliminary data.</text>
</comment>
<evidence type="ECO:0000313" key="1">
    <source>
        <dbReference type="EMBL" id="CAE6526790.1"/>
    </source>
</evidence>
<dbReference type="AlphaFoldDB" id="A0A8H3DG44"/>
<gene>
    <name evidence="1" type="ORF">RDB_LOCUS172950</name>
</gene>
<proteinExistence type="predicted"/>
<accession>A0A8H3DG44</accession>
<dbReference type="EMBL" id="CAJMWT010007576">
    <property type="protein sequence ID" value="CAE6526790.1"/>
    <property type="molecule type" value="Genomic_DNA"/>
</dbReference>
<protein>
    <submittedName>
        <fullName evidence="1">Uncharacterized protein</fullName>
    </submittedName>
</protein>
<organism evidence="1 2">
    <name type="scientific">Rhizoctonia solani</name>
    <dbReference type="NCBI Taxonomy" id="456999"/>
    <lineage>
        <taxon>Eukaryota</taxon>
        <taxon>Fungi</taxon>
        <taxon>Dikarya</taxon>
        <taxon>Basidiomycota</taxon>
        <taxon>Agaricomycotina</taxon>
        <taxon>Agaricomycetes</taxon>
        <taxon>Cantharellales</taxon>
        <taxon>Ceratobasidiaceae</taxon>
        <taxon>Rhizoctonia</taxon>
    </lineage>
</organism>
<feature type="non-terminal residue" evidence="1">
    <location>
        <position position="1"/>
    </location>
</feature>
<evidence type="ECO:0000313" key="2">
    <source>
        <dbReference type="Proteomes" id="UP000663843"/>
    </source>
</evidence>
<dbReference type="Proteomes" id="UP000663843">
    <property type="component" value="Unassembled WGS sequence"/>
</dbReference>
<reference evidence="1" key="1">
    <citation type="submission" date="2021-01" db="EMBL/GenBank/DDBJ databases">
        <authorList>
            <person name="Kaushik A."/>
        </authorList>
    </citation>
    <scope>NUCLEOTIDE SEQUENCE</scope>
    <source>
        <strain evidence="1">AG2-2IIIB</strain>
    </source>
</reference>
<name>A0A8H3DG44_9AGAM</name>
<sequence>MDTTRLPMPTAQGIDQRWSSRVHQFGQIKSAKLWKAYQRHQSMGDDVLSTNTSTRFEG</sequence>